<dbReference type="InterPro" id="IPR051259">
    <property type="entry name" value="rRNA_Methyltransferase"/>
</dbReference>
<dbReference type="Gene3D" id="3.40.1280.10">
    <property type="match status" value="1"/>
</dbReference>
<dbReference type="GO" id="GO:0008173">
    <property type="term" value="F:RNA methyltransferase activity"/>
    <property type="evidence" value="ECO:0007669"/>
    <property type="project" value="InterPro"/>
</dbReference>
<dbReference type="CDD" id="cd18095">
    <property type="entry name" value="SpoU-like_rRNA-MTase"/>
    <property type="match status" value="1"/>
</dbReference>
<comment type="similarity">
    <text evidence="1">Belongs to the class IV-like SAM-binding methyltransferase superfamily. RNA methyltransferase TrmH family.</text>
</comment>
<evidence type="ECO:0000313" key="5">
    <source>
        <dbReference type="Proteomes" id="UP000070376"/>
    </source>
</evidence>
<reference evidence="5" key="1">
    <citation type="submission" date="2016-01" db="EMBL/GenBank/DDBJ databases">
        <authorList>
            <person name="Mitreva M."/>
            <person name="Pepin K.H."/>
            <person name="Mihindukulasuriya K.A."/>
            <person name="Fulton R."/>
            <person name="Fronick C."/>
            <person name="O'Laughlin M."/>
            <person name="Miner T."/>
            <person name="Herter B."/>
            <person name="Rosa B.A."/>
            <person name="Cordes M."/>
            <person name="Tomlinson C."/>
            <person name="Wollam A."/>
            <person name="Palsikar V.B."/>
            <person name="Mardis E.R."/>
            <person name="Wilson R.K."/>
        </authorList>
    </citation>
    <scope>NUCLEOTIDE SEQUENCE [LARGE SCALE GENOMIC DNA]</scope>
    <source>
        <strain evidence="5">GED7749B</strain>
    </source>
</reference>
<dbReference type="InterPro" id="IPR029026">
    <property type="entry name" value="tRNA_m1G_MTases_N"/>
</dbReference>
<sequence length="251" mass="27479">MKYIQSLQNPQVKHWKKLTAKKEREKTFTYLLEGFHLVEEALKEEVVTEIIVEEGVDLPNRWNTEGVPVTTVTHEISKTLADTETTQGIFAVCRMKKQPSKIIGRRYLLIDAVQDPGNTGTMIRTADAAGFDAVIFGKGTADPYSPKVLRAAQGSHLHVGLLKGDLNMWIEKLNEAAVPVYGTALENGVTFREVNPGDAFAILVGNEGSGVHPSLLALTEQNLSIPIFGKSESLNVAVAAGILMYDFAMRA</sequence>
<keyword evidence="3 4" id="KW-0808">Transferase</keyword>
<dbReference type="InterPro" id="IPR053888">
    <property type="entry name" value="MRM3-like_sub_bind"/>
</dbReference>
<dbReference type="PATRIC" id="fig|1398.22.peg.898"/>
<dbReference type="InterPro" id="IPR029028">
    <property type="entry name" value="Alpha/beta_knot_MTases"/>
</dbReference>
<dbReference type="GO" id="GO:0032259">
    <property type="term" value="P:methylation"/>
    <property type="evidence" value="ECO:0007669"/>
    <property type="project" value="UniProtKB-KW"/>
</dbReference>
<dbReference type="Pfam" id="PF00588">
    <property type="entry name" value="SpoU_methylase"/>
    <property type="match status" value="1"/>
</dbReference>
<dbReference type="Pfam" id="PF22435">
    <property type="entry name" value="MRM3-like_sub_bind"/>
    <property type="match status" value="1"/>
</dbReference>
<dbReference type="InterPro" id="IPR013123">
    <property type="entry name" value="SpoU_subst-bd"/>
</dbReference>
<dbReference type="SMART" id="SM00967">
    <property type="entry name" value="SpoU_sub_bind"/>
    <property type="match status" value="1"/>
</dbReference>
<dbReference type="GO" id="GO:0005737">
    <property type="term" value="C:cytoplasm"/>
    <property type="evidence" value="ECO:0007669"/>
    <property type="project" value="UniProtKB-ARBA"/>
</dbReference>
<evidence type="ECO:0000256" key="1">
    <source>
        <dbReference type="ARBA" id="ARBA00007228"/>
    </source>
</evidence>
<protein>
    <submittedName>
        <fullName evidence="4">RNA methyltransferase, TrmH family</fullName>
    </submittedName>
</protein>
<dbReference type="PANTHER" id="PTHR43191:SF2">
    <property type="entry name" value="RRNA METHYLTRANSFERASE 3, MITOCHONDRIAL"/>
    <property type="match status" value="1"/>
</dbReference>
<dbReference type="Proteomes" id="UP000070376">
    <property type="component" value="Unassembled WGS sequence"/>
</dbReference>
<keyword evidence="2 4" id="KW-0489">Methyltransferase</keyword>
<dbReference type="InterPro" id="IPR001537">
    <property type="entry name" value="SpoU_MeTrfase"/>
</dbReference>
<dbReference type="Gene3D" id="3.30.1330.30">
    <property type="match status" value="1"/>
</dbReference>
<dbReference type="SUPFAM" id="SSF55315">
    <property type="entry name" value="L30e-like"/>
    <property type="match status" value="1"/>
</dbReference>
<dbReference type="EMBL" id="LRPN01000031">
    <property type="protein sequence ID" value="KWZ84223.1"/>
    <property type="molecule type" value="Genomic_DNA"/>
</dbReference>
<dbReference type="GO" id="GO:0003723">
    <property type="term" value="F:RNA binding"/>
    <property type="evidence" value="ECO:0007669"/>
    <property type="project" value="InterPro"/>
</dbReference>
<dbReference type="InterPro" id="IPR029064">
    <property type="entry name" value="Ribosomal_eL30-like_sf"/>
</dbReference>
<dbReference type="AlphaFoldDB" id="A0A150K696"/>
<gene>
    <name evidence="4" type="ORF">HMPREF3213_00891</name>
</gene>
<evidence type="ECO:0000256" key="3">
    <source>
        <dbReference type="ARBA" id="ARBA00022679"/>
    </source>
</evidence>
<name>A0A150K696_HEYCO</name>
<dbReference type="SUPFAM" id="SSF75217">
    <property type="entry name" value="alpha/beta knot"/>
    <property type="match status" value="1"/>
</dbReference>
<dbReference type="RefSeq" id="WP_061086556.1">
    <property type="nucleotide sequence ID" value="NZ_KQ955811.1"/>
</dbReference>
<evidence type="ECO:0000313" key="4">
    <source>
        <dbReference type="EMBL" id="KWZ84223.1"/>
    </source>
</evidence>
<dbReference type="GO" id="GO:0006396">
    <property type="term" value="P:RNA processing"/>
    <property type="evidence" value="ECO:0007669"/>
    <property type="project" value="InterPro"/>
</dbReference>
<dbReference type="PANTHER" id="PTHR43191">
    <property type="entry name" value="RRNA METHYLTRANSFERASE 3"/>
    <property type="match status" value="1"/>
</dbReference>
<organism evidence="4 5">
    <name type="scientific">Heyndrickxia coagulans</name>
    <name type="common">Weizmannia coagulans</name>
    <dbReference type="NCBI Taxonomy" id="1398"/>
    <lineage>
        <taxon>Bacteria</taxon>
        <taxon>Bacillati</taxon>
        <taxon>Bacillota</taxon>
        <taxon>Bacilli</taxon>
        <taxon>Bacillales</taxon>
        <taxon>Bacillaceae</taxon>
        <taxon>Heyndrickxia</taxon>
    </lineage>
</organism>
<proteinExistence type="inferred from homology"/>
<accession>A0A150K696</accession>
<comment type="caution">
    <text evidence="4">The sequence shown here is derived from an EMBL/GenBank/DDBJ whole genome shotgun (WGS) entry which is preliminary data.</text>
</comment>
<evidence type="ECO:0000256" key="2">
    <source>
        <dbReference type="ARBA" id="ARBA00022603"/>
    </source>
</evidence>